<evidence type="ECO:0000256" key="2">
    <source>
        <dbReference type="ARBA" id="ARBA00022692"/>
    </source>
</evidence>
<gene>
    <name evidence="6" type="ORF">Scep_010788</name>
</gene>
<keyword evidence="4 5" id="KW-0472">Membrane</keyword>
<evidence type="ECO:0000256" key="1">
    <source>
        <dbReference type="ARBA" id="ARBA00004141"/>
    </source>
</evidence>
<evidence type="ECO:0000313" key="6">
    <source>
        <dbReference type="EMBL" id="KAK9141107.1"/>
    </source>
</evidence>
<dbReference type="GO" id="GO:0016020">
    <property type="term" value="C:membrane"/>
    <property type="evidence" value="ECO:0007669"/>
    <property type="project" value="InterPro"/>
</dbReference>
<evidence type="ECO:0000256" key="3">
    <source>
        <dbReference type="ARBA" id="ARBA00022989"/>
    </source>
</evidence>
<dbReference type="SUPFAM" id="SSF103481">
    <property type="entry name" value="Multidrug resistance efflux transporter EmrE"/>
    <property type="match status" value="2"/>
</dbReference>
<keyword evidence="3 5" id="KW-1133">Transmembrane helix</keyword>
<proteinExistence type="predicted"/>
<dbReference type="Proteomes" id="UP001419268">
    <property type="component" value="Unassembled WGS sequence"/>
</dbReference>
<comment type="caution">
    <text evidence="6">The sequence shown here is derived from an EMBL/GenBank/DDBJ whole genome shotgun (WGS) entry which is preliminary data.</text>
</comment>
<feature type="transmembrane region" description="Helical" evidence="5">
    <location>
        <begin position="122"/>
        <end position="142"/>
    </location>
</feature>
<name>A0AAP0JY65_9MAGN</name>
<feature type="transmembrane region" description="Helical" evidence="5">
    <location>
        <begin position="46"/>
        <end position="66"/>
    </location>
</feature>
<evidence type="ECO:0000256" key="4">
    <source>
        <dbReference type="ARBA" id="ARBA00023136"/>
    </source>
</evidence>
<protein>
    <recommendedName>
        <fullName evidence="8">WAT1-related protein</fullName>
    </recommendedName>
</protein>
<feature type="transmembrane region" description="Helical" evidence="5">
    <location>
        <begin position="196"/>
        <end position="218"/>
    </location>
</feature>
<dbReference type="GO" id="GO:0022857">
    <property type="term" value="F:transmembrane transporter activity"/>
    <property type="evidence" value="ECO:0007669"/>
    <property type="project" value="InterPro"/>
</dbReference>
<sequence>MVLIRCLERSGKGVGPLLSMLVVEFISASSNVIARASLIQGTTSVVLNFYTFVSGSIFMAFLALIIDRMTMPQNMIVAGLHFVSATIESAMYNTLPIVTYIWAVVLKQEKLDLNTWWGRGKLLGTLTNVSGAIVLMFWNGSVVNLNLSSATATTLGAANSDLGYWFLGVAMMVVAIFCTSSWIGPLSRSYPAETSLNALMMFFSMVQQFVIAVILNYQPQQWRLGWNLELLYILYTGILLGLANVVMTWCSETKGPIFVASFIPFIMVFSAILEMAFLQSPLHVGSVVGSIVILVGLYIYLWSKYKEEQNQILYGYESIEAPTLS</sequence>
<evidence type="ECO:0008006" key="8">
    <source>
        <dbReference type="Google" id="ProtNLM"/>
    </source>
</evidence>
<feature type="transmembrane region" description="Helical" evidence="5">
    <location>
        <begin position="257"/>
        <end position="278"/>
    </location>
</feature>
<feature type="transmembrane region" description="Helical" evidence="5">
    <location>
        <begin position="78"/>
        <end position="102"/>
    </location>
</feature>
<dbReference type="AlphaFoldDB" id="A0AAP0JY65"/>
<feature type="transmembrane region" description="Helical" evidence="5">
    <location>
        <begin position="284"/>
        <end position="302"/>
    </location>
</feature>
<comment type="subcellular location">
    <subcellularLocation>
        <location evidence="1">Membrane</location>
        <topology evidence="1">Multi-pass membrane protein</topology>
    </subcellularLocation>
</comment>
<accession>A0AAP0JY65</accession>
<organism evidence="6 7">
    <name type="scientific">Stephania cephalantha</name>
    <dbReference type="NCBI Taxonomy" id="152367"/>
    <lineage>
        <taxon>Eukaryota</taxon>
        <taxon>Viridiplantae</taxon>
        <taxon>Streptophyta</taxon>
        <taxon>Embryophyta</taxon>
        <taxon>Tracheophyta</taxon>
        <taxon>Spermatophyta</taxon>
        <taxon>Magnoliopsida</taxon>
        <taxon>Ranunculales</taxon>
        <taxon>Menispermaceae</taxon>
        <taxon>Menispermoideae</taxon>
        <taxon>Cissampelideae</taxon>
        <taxon>Stephania</taxon>
    </lineage>
</organism>
<evidence type="ECO:0000313" key="7">
    <source>
        <dbReference type="Proteomes" id="UP001419268"/>
    </source>
</evidence>
<reference evidence="6 7" key="1">
    <citation type="submission" date="2024-01" db="EMBL/GenBank/DDBJ databases">
        <title>Genome assemblies of Stephania.</title>
        <authorList>
            <person name="Yang L."/>
        </authorList>
    </citation>
    <scope>NUCLEOTIDE SEQUENCE [LARGE SCALE GENOMIC DNA]</scope>
    <source>
        <strain evidence="6">JXDWG</strain>
        <tissue evidence="6">Leaf</tissue>
    </source>
</reference>
<dbReference type="InterPro" id="IPR037185">
    <property type="entry name" value="EmrE-like"/>
</dbReference>
<feature type="transmembrane region" description="Helical" evidence="5">
    <location>
        <begin position="162"/>
        <end position="184"/>
    </location>
</feature>
<feature type="transmembrane region" description="Helical" evidence="5">
    <location>
        <begin position="230"/>
        <end position="250"/>
    </location>
</feature>
<dbReference type="EMBL" id="JBBNAG010000004">
    <property type="protein sequence ID" value="KAK9141107.1"/>
    <property type="molecule type" value="Genomic_DNA"/>
</dbReference>
<evidence type="ECO:0000256" key="5">
    <source>
        <dbReference type="SAM" id="Phobius"/>
    </source>
</evidence>
<keyword evidence="2 5" id="KW-0812">Transmembrane</keyword>
<keyword evidence="7" id="KW-1185">Reference proteome</keyword>
<dbReference type="InterPro" id="IPR030184">
    <property type="entry name" value="WAT1-related"/>
</dbReference>
<dbReference type="PANTHER" id="PTHR31218">
    <property type="entry name" value="WAT1-RELATED PROTEIN"/>
    <property type="match status" value="1"/>
</dbReference>